<dbReference type="AlphaFoldDB" id="A0A3S5AID2"/>
<name>A0A3S5AID2_9PLAT</name>
<evidence type="ECO:0000313" key="2">
    <source>
        <dbReference type="Proteomes" id="UP000784294"/>
    </source>
</evidence>
<accession>A0A3S5AID2</accession>
<sequence>MAAAFPEQDASAWLVAGLTALARLHSGQLPSSVDGRLEASDFPFSNHTLLEFTSFLPQELSANHHDSPAHGVDLTAILKLPSVRTILADATAYLTSRLGDLAVDSFGPPSSPLSSQAHLAFSLLGQPFFSDKQEYPSLVCHNECTS</sequence>
<dbReference type="EMBL" id="CAAALY010049265">
    <property type="protein sequence ID" value="VEL21039.1"/>
    <property type="molecule type" value="Genomic_DNA"/>
</dbReference>
<keyword evidence="2" id="KW-1185">Reference proteome</keyword>
<evidence type="ECO:0000313" key="1">
    <source>
        <dbReference type="EMBL" id="VEL21039.1"/>
    </source>
</evidence>
<dbReference type="Proteomes" id="UP000784294">
    <property type="component" value="Unassembled WGS sequence"/>
</dbReference>
<proteinExistence type="predicted"/>
<gene>
    <name evidence="1" type="ORF">PXEA_LOCUS14479</name>
</gene>
<protein>
    <submittedName>
        <fullName evidence="1">Uncharacterized protein</fullName>
    </submittedName>
</protein>
<organism evidence="1 2">
    <name type="scientific">Protopolystoma xenopodis</name>
    <dbReference type="NCBI Taxonomy" id="117903"/>
    <lineage>
        <taxon>Eukaryota</taxon>
        <taxon>Metazoa</taxon>
        <taxon>Spiralia</taxon>
        <taxon>Lophotrochozoa</taxon>
        <taxon>Platyhelminthes</taxon>
        <taxon>Monogenea</taxon>
        <taxon>Polyopisthocotylea</taxon>
        <taxon>Polystomatidea</taxon>
        <taxon>Polystomatidae</taxon>
        <taxon>Protopolystoma</taxon>
    </lineage>
</organism>
<comment type="caution">
    <text evidence="1">The sequence shown here is derived from an EMBL/GenBank/DDBJ whole genome shotgun (WGS) entry which is preliminary data.</text>
</comment>
<reference evidence="1" key="1">
    <citation type="submission" date="2018-11" db="EMBL/GenBank/DDBJ databases">
        <authorList>
            <consortium name="Pathogen Informatics"/>
        </authorList>
    </citation>
    <scope>NUCLEOTIDE SEQUENCE</scope>
</reference>